<dbReference type="PROSITE" id="PS51257">
    <property type="entry name" value="PROKAR_LIPOPROTEIN"/>
    <property type="match status" value="1"/>
</dbReference>
<evidence type="ECO:0000256" key="1">
    <source>
        <dbReference type="SAM" id="SignalP"/>
    </source>
</evidence>
<proteinExistence type="predicted"/>
<dbReference type="RefSeq" id="WP_394836086.1">
    <property type="nucleotide sequence ID" value="NZ_CP089929.1"/>
</dbReference>
<sequence length="752" mass="77148">MKRIGVIAAAFLVLGVTVAGCGDASDPAHHGGPDTGDRIPRISGLAFVTPPMDSATDLPLAPTVRIAVVDDKGVPFKSWTAPITISLSGNTTGAVLAGQPTVKAVEGTGEFEGLSVNVAGTYSLVASTPGLAPLTSRPFVISNYDWFVPGQGLEGAGAGTVTVDPSSPSTLYFSGVGRYVSGGNGGVFTSTTRGKTWSAVGKDLPRTARVVGVDPGSSAVYALDNDDHAWRSNDGGASWTNLNFGMPVSSVAVDARTKGSIWATGTNASALYHSATGGGQWTEVNANAGCSQLDIDPTDSNILLCNAGRRRSRDGGTSFENVEAGLPSLYNTWFHHVDHAGNVYSVGGQCSASSCTGVAIRKLVKGSSTWRTLTGAGLGDLQSVRAIATSPSNSLTVYAIGSEGLYKSLDGGETFASTGNTYLNYTSLTIDPNDPAVVYASAYDGPVKSTDGGRTFNPIVTGLHNIRVDRLAVGAGASPTIYALAYPGGILRSADGGRTWSSGNIGAKAIATDPVHAGGAWIHSANGSIWRTTDGGTSWQEVSAKGPDAVAMLSDGTNLWAADEHATAWKSTDGGKQWFVGGVGLPGNANALMLDPKDPKTLYAATAKGFAKSTNGGASWSNSSHCSKTTIGPDRGLLSMAISGSYLYMGATDGHLYVSTDRGETCQFNMIFGAGKISGLAVDPNDPSTVMAATELQGIYRITGGGQQVSPSNAGTRGLSFNDVIATPAWGLHTFFAASSVYGIFENSSGGR</sequence>
<dbReference type="Proteomes" id="UP001374803">
    <property type="component" value="Chromosome"/>
</dbReference>
<dbReference type="PANTHER" id="PTHR43739">
    <property type="entry name" value="XYLOGLUCANASE (EUROFUNG)"/>
    <property type="match status" value="1"/>
</dbReference>
<keyword evidence="3" id="KW-1185">Reference proteome</keyword>
<dbReference type="Gene3D" id="2.130.10.10">
    <property type="entry name" value="YVTN repeat-like/Quinoprotein amine dehydrogenase"/>
    <property type="match status" value="6"/>
</dbReference>
<gene>
    <name evidence="2" type="ORF">LVJ94_04165</name>
</gene>
<name>A0ABZ2L681_9BACT</name>
<organism evidence="2 3">
    <name type="scientific">Pendulispora rubella</name>
    <dbReference type="NCBI Taxonomy" id="2741070"/>
    <lineage>
        <taxon>Bacteria</taxon>
        <taxon>Pseudomonadati</taxon>
        <taxon>Myxococcota</taxon>
        <taxon>Myxococcia</taxon>
        <taxon>Myxococcales</taxon>
        <taxon>Sorangiineae</taxon>
        <taxon>Pendulisporaceae</taxon>
        <taxon>Pendulispora</taxon>
    </lineage>
</organism>
<evidence type="ECO:0000313" key="3">
    <source>
        <dbReference type="Proteomes" id="UP001374803"/>
    </source>
</evidence>
<keyword evidence="1" id="KW-0732">Signal</keyword>
<dbReference type="EMBL" id="CP089983">
    <property type="protein sequence ID" value="WXB06439.1"/>
    <property type="molecule type" value="Genomic_DNA"/>
</dbReference>
<dbReference type="SUPFAM" id="SSF110296">
    <property type="entry name" value="Oligoxyloglucan reducing end-specific cellobiohydrolase"/>
    <property type="match status" value="3"/>
</dbReference>
<evidence type="ECO:0000313" key="2">
    <source>
        <dbReference type="EMBL" id="WXB06439.1"/>
    </source>
</evidence>
<reference evidence="2" key="1">
    <citation type="submission" date="2021-12" db="EMBL/GenBank/DDBJ databases">
        <title>Discovery of the Pendulisporaceae a myxobacterial family with distinct sporulation behavior and unique specialized metabolism.</title>
        <authorList>
            <person name="Garcia R."/>
            <person name="Popoff A."/>
            <person name="Bader C.D."/>
            <person name="Loehr J."/>
            <person name="Walesch S."/>
            <person name="Walt C."/>
            <person name="Boldt J."/>
            <person name="Bunk B."/>
            <person name="Haeckl F.J.F.P.J."/>
            <person name="Gunesch A.P."/>
            <person name="Birkelbach J."/>
            <person name="Nuebel U."/>
            <person name="Pietschmann T."/>
            <person name="Bach T."/>
            <person name="Mueller R."/>
        </authorList>
    </citation>
    <scope>NUCLEOTIDE SEQUENCE</scope>
    <source>
        <strain evidence="2">MSr11367</strain>
    </source>
</reference>
<accession>A0ABZ2L681</accession>
<dbReference type="InterPro" id="IPR015943">
    <property type="entry name" value="WD40/YVTN_repeat-like_dom_sf"/>
</dbReference>
<dbReference type="PANTHER" id="PTHR43739:SF5">
    <property type="entry name" value="EXO-ALPHA-SIALIDASE"/>
    <property type="match status" value="1"/>
</dbReference>
<protein>
    <submittedName>
        <fullName evidence="2">Uncharacterized protein</fullName>
    </submittedName>
</protein>
<feature type="signal peptide" evidence="1">
    <location>
        <begin position="1"/>
        <end position="21"/>
    </location>
</feature>
<feature type="chain" id="PRO_5045702989" evidence="1">
    <location>
        <begin position="22"/>
        <end position="752"/>
    </location>
</feature>
<dbReference type="InterPro" id="IPR052025">
    <property type="entry name" value="Xyloglucanase_GH74"/>
</dbReference>
<dbReference type="CDD" id="cd15482">
    <property type="entry name" value="Sialidase_non-viral"/>
    <property type="match status" value="1"/>
</dbReference>